<dbReference type="OrthoDB" id="3749034at2"/>
<dbReference type="EMBL" id="CP011502">
    <property type="protein sequence ID" value="ALX04619.1"/>
    <property type="molecule type" value="Genomic_DNA"/>
</dbReference>
<proteinExistence type="predicted"/>
<feature type="compositionally biased region" description="Basic and acidic residues" evidence="1">
    <location>
        <begin position="58"/>
        <end position="73"/>
    </location>
</feature>
<organism evidence="2 3">
    <name type="scientific">Aeromicrobium erythreum</name>
    <dbReference type="NCBI Taxonomy" id="2041"/>
    <lineage>
        <taxon>Bacteria</taxon>
        <taxon>Bacillati</taxon>
        <taxon>Actinomycetota</taxon>
        <taxon>Actinomycetes</taxon>
        <taxon>Propionibacteriales</taxon>
        <taxon>Nocardioidaceae</taxon>
        <taxon>Aeromicrobium</taxon>
    </lineage>
</organism>
<accession>A0A0U4C979</accession>
<reference evidence="2 3" key="1">
    <citation type="journal article" date="1991" name="Int. J. Syst. Bacteriol.">
        <title>Description of the erythromycin-producing bacterium Arthrobacter sp. strain NRRL B-3381 as Aeromicrobium erythreum gen. nov., sp. nov.</title>
        <authorList>
            <person name="Miller E.S."/>
            <person name="Woese C.R."/>
            <person name="Brenner S."/>
        </authorList>
    </citation>
    <scope>NUCLEOTIDE SEQUENCE [LARGE SCALE GENOMIC DNA]</scope>
    <source>
        <strain evidence="2 3">AR18</strain>
    </source>
</reference>
<dbReference type="InterPro" id="IPR028037">
    <property type="entry name" value="Antitoxin_Rv0909/MT0933"/>
</dbReference>
<dbReference type="Proteomes" id="UP000067689">
    <property type="component" value="Chromosome"/>
</dbReference>
<evidence type="ECO:0000256" key="1">
    <source>
        <dbReference type="SAM" id="MobiDB-lite"/>
    </source>
</evidence>
<evidence type="ECO:0000313" key="2">
    <source>
        <dbReference type="EMBL" id="ALX04619.1"/>
    </source>
</evidence>
<name>A0A0U4C979_9ACTN</name>
<feature type="region of interest" description="Disordered" evidence="1">
    <location>
        <begin position="50"/>
        <end position="83"/>
    </location>
</feature>
<dbReference type="STRING" id="2041.AERYTH_07890"/>
<sequence>MGFLDKLKKNAPELKAKASELARTQNAKIDQGIDKAAGLADKATKGKYTQKIDGAAGKAKDAADKLAEDDRRGPGGTAGPARP</sequence>
<keyword evidence="3" id="KW-1185">Reference proteome</keyword>
<dbReference type="AlphaFoldDB" id="A0A0U4C979"/>
<dbReference type="KEGG" id="aer:AERYTH_07890"/>
<dbReference type="PATRIC" id="fig|2041.4.peg.1654"/>
<evidence type="ECO:0000313" key="3">
    <source>
        <dbReference type="Proteomes" id="UP000067689"/>
    </source>
</evidence>
<evidence type="ECO:0008006" key="4">
    <source>
        <dbReference type="Google" id="ProtNLM"/>
    </source>
</evidence>
<dbReference type="RefSeq" id="WP_067856891.1">
    <property type="nucleotide sequence ID" value="NZ_CP011502.1"/>
</dbReference>
<dbReference type="Pfam" id="PF14013">
    <property type="entry name" value="MT0933_antitox"/>
    <property type="match status" value="1"/>
</dbReference>
<gene>
    <name evidence="2" type="ORF">AERYTH_07890</name>
</gene>
<protein>
    <recommendedName>
        <fullName evidence="4">MT0933-like antitoxin protein</fullName>
    </recommendedName>
</protein>
<feature type="compositionally biased region" description="Gly residues" evidence="1">
    <location>
        <begin position="74"/>
        <end position="83"/>
    </location>
</feature>